<evidence type="ECO:0000313" key="3">
    <source>
        <dbReference type="Proteomes" id="UP000821866"/>
    </source>
</evidence>
<sequence length="568" mass="63692">MSNHTDDPKASFLSAFITWLDVWEFYRHDAGVLTQETLSALRLSAQSLLALVKYCVSELHFKYILLGKVQTDPLESRFGQYRQMAGGQYHISVRQLCETEGRIRLQNALPRMSNGDLRGIEETDSVRDAGTSFSVHVSDADLDELRAQMPVIGYVGGYCAHAAMKVLKCESCQRQLVVTGNMAETGEDTHSLIAQLDRGGLKFPSALVIAVVMYTEVVVRKLMTESTSTQFRHGPNQKNVVRQLTLGSLPRLEDIDTCENGHTYELLITLVANCAANIMLNNLCSKGTIFYALKKIRRRKIERPEFFLENCERPDKCLQRFLLRERNVQTAALLLVRATVLPLRRKVHLCVGSTEDKAARLFLLGKMPGKPAHRLTILADNRILQDLLYYDGLSASDGGDSDHTSFPGISNKPYRLTGSYDQMLKVWSADSNSTQYDQANDESESSRKKQKTIDGKAKTRVLVLTLSGHHEAITGVQWTDDKEVATCSKPFGKCGVGWKVEISAEEKAEDDAKCRQCEFEEKMKNMMAVQSGLMEKIAELENALAKEREKTSAMEKGSGQPRRAYRRS</sequence>
<organism evidence="2 3">
    <name type="scientific">Rhipicephalus microplus</name>
    <name type="common">Cattle tick</name>
    <name type="synonym">Boophilus microplus</name>
    <dbReference type="NCBI Taxonomy" id="6941"/>
    <lineage>
        <taxon>Eukaryota</taxon>
        <taxon>Metazoa</taxon>
        <taxon>Ecdysozoa</taxon>
        <taxon>Arthropoda</taxon>
        <taxon>Chelicerata</taxon>
        <taxon>Arachnida</taxon>
        <taxon>Acari</taxon>
        <taxon>Parasitiformes</taxon>
        <taxon>Ixodida</taxon>
        <taxon>Ixodoidea</taxon>
        <taxon>Ixodidae</taxon>
        <taxon>Rhipicephalinae</taxon>
        <taxon>Rhipicephalus</taxon>
        <taxon>Boophilus</taxon>
    </lineage>
</organism>
<protein>
    <submittedName>
        <fullName evidence="2">Uncharacterized protein</fullName>
    </submittedName>
</protein>
<dbReference type="VEuPathDB" id="VectorBase:LOC119169567"/>
<dbReference type="InterPro" id="IPR036322">
    <property type="entry name" value="WD40_repeat_dom_sf"/>
</dbReference>
<dbReference type="Gene3D" id="2.130.10.10">
    <property type="entry name" value="YVTN repeat-like/Quinoprotein amine dehydrogenase"/>
    <property type="match status" value="1"/>
</dbReference>
<dbReference type="Proteomes" id="UP000821866">
    <property type="component" value="Unassembled WGS sequence"/>
</dbReference>
<dbReference type="SUPFAM" id="SSF50978">
    <property type="entry name" value="WD40 repeat-like"/>
    <property type="match status" value="1"/>
</dbReference>
<reference evidence="2" key="2">
    <citation type="submission" date="2021-09" db="EMBL/GenBank/DDBJ databases">
        <authorList>
            <person name="Jia N."/>
            <person name="Wang J."/>
            <person name="Shi W."/>
            <person name="Du L."/>
            <person name="Sun Y."/>
            <person name="Zhan W."/>
            <person name="Jiang J."/>
            <person name="Wang Q."/>
            <person name="Zhang B."/>
            <person name="Ji P."/>
            <person name="Sakyi L.B."/>
            <person name="Cui X."/>
            <person name="Yuan T."/>
            <person name="Jiang B."/>
            <person name="Yang W."/>
            <person name="Lam T.T.-Y."/>
            <person name="Chang Q."/>
            <person name="Ding S."/>
            <person name="Wang X."/>
            <person name="Zhu J."/>
            <person name="Ruan X."/>
            <person name="Zhao L."/>
            <person name="Wei J."/>
            <person name="Que T."/>
            <person name="Du C."/>
            <person name="Cheng J."/>
            <person name="Dai P."/>
            <person name="Han X."/>
            <person name="Huang E."/>
            <person name="Gao Y."/>
            <person name="Liu J."/>
            <person name="Shao H."/>
            <person name="Ye R."/>
            <person name="Li L."/>
            <person name="Wei W."/>
            <person name="Wang X."/>
            <person name="Wang C."/>
            <person name="Huo Q."/>
            <person name="Li W."/>
            <person name="Guo W."/>
            <person name="Chen H."/>
            <person name="Chen S."/>
            <person name="Zhou L."/>
            <person name="Zhou L."/>
            <person name="Ni X."/>
            <person name="Tian J."/>
            <person name="Zhou Y."/>
            <person name="Sheng Y."/>
            <person name="Liu T."/>
            <person name="Pan Y."/>
            <person name="Xia L."/>
            <person name="Li J."/>
            <person name="Zhao F."/>
            <person name="Cao W."/>
        </authorList>
    </citation>
    <scope>NUCLEOTIDE SEQUENCE</scope>
    <source>
        <strain evidence="2">Rmic-2018</strain>
        <tissue evidence="2">Larvae</tissue>
    </source>
</reference>
<comment type="caution">
    <text evidence="2">The sequence shown here is derived from an EMBL/GenBank/DDBJ whole genome shotgun (WGS) entry which is preliminary data.</text>
</comment>
<reference evidence="2" key="1">
    <citation type="journal article" date="2020" name="Cell">
        <title>Large-Scale Comparative Analyses of Tick Genomes Elucidate Their Genetic Diversity and Vector Capacities.</title>
        <authorList>
            <consortium name="Tick Genome and Microbiome Consortium (TIGMIC)"/>
            <person name="Jia N."/>
            <person name="Wang J."/>
            <person name="Shi W."/>
            <person name="Du L."/>
            <person name="Sun Y."/>
            <person name="Zhan W."/>
            <person name="Jiang J.F."/>
            <person name="Wang Q."/>
            <person name="Zhang B."/>
            <person name="Ji P."/>
            <person name="Bell-Sakyi L."/>
            <person name="Cui X.M."/>
            <person name="Yuan T.T."/>
            <person name="Jiang B.G."/>
            <person name="Yang W.F."/>
            <person name="Lam T.T."/>
            <person name="Chang Q.C."/>
            <person name="Ding S.J."/>
            <person name="Wang X.J."/>
            <person name="Zhu J.G."/>
            <person name="Ruan X.D."/>
            <person name="Zhao L."/>
            <person name="Wei J.T."/>
            <person name="Ye R.Z."/>
            <person name="Que T.C."/>
            <person name="Du C.H."/>
            <person name="Zhou Y.H."/>
            <person name="Cheng J.X."/>
            <person name="Dai P.F."/>
            <person name="Guo W.B."/>
            <person name="Han X.H."/>
            <person name="Huang E.J."/>
            <person name="Li L.F."/>
            <person name="Wei W."/>
            <person name="Gao Y.C."/>
            <person name="Liu J.Z."/>
            <person name="Shao H.Z."/>
            <person name="Wang X."/>
            <person name="Wang C.C."/>
            <person name="Yang T.C."/>
            <person name="Huo Q.B."/>
            <person name="Li W."/>
            <person name="Chen H.Y."/>
            <person name="Chen S.E."/>
            <person name="Zhou L.G."/>
            <person name="Ni X.B."/>
            <person name="Tian J.H."/>
            <person name="Sheng Y."/>
            <person name="Liu T."/>
            <person name="Pan Y.S."/>
            <person name="Xia L.Y."/>
            <person name="Li J."/>
            <person name="Zhao F."/>
            <person name="Cao W.C."/>
        </authorList>
    </citation>
    <scope>NUCLEOTIDE SEQUENCE</scope>
    <source>
        <strain evidence="2">Rmic-2018</strain>
    </source>
</reference>
<accession>A0A9J6CZG8</accession>
<feature type="region of interest" description="Disordered" evidence="1">
    <location>
        <begin position="545"/>
        <end position="568"/>
    </location>
</feature>
<name>A0A9J6CZG8_RHIMP</name>
<gene>
    <name evidence="2" type="ORF">HPB51_027671</name>
</gene>
<dbReference type="EMBL" id="JABSTU010004256">
    <property type="protein sequence ID" value="KAH7964092.1"/>
    <property type="molecule type" value="Genomic_DNA"/>
</dbReference>
<dbReference type="InterPro" id="IPR015943">
    <property type="entry name" value="WD40/YVTN_repeat-like_dom_sf"/>
</dbReference>
<keyword evidence="3" id="KW-1185">Reference proteome</keyword>
<evidence type="ECO:0000256" key="1">
    <source>
        <dbReference type="SAM" id="MobiDB-lite"/>
    </source>
</evidence>
<proteinExistence type="predicted"/>
<dbReference type="AlphaFoldDB" id="A0A9J6CZG8"/>
<evidence type="ECO:0000313" key="2">
    <source>
        <dbReference type="EMBL" id="KAH7964092.1"/>
    </source>
</evidence>
<dbReference type="VEuPathDB" id="VectorBase:LOC119172175"/>